<feature type="signal peptide" evidence="3">
    <location>
        <begin position="1"/>
        <end position="19"/>
    </location>
</feature>
<dbReference type="InterPro" id="IPR032675">
    <property type="entry name" value="LRR_dom_sf"/>
</dbReference>
<dbReference type="SMART" id="SM00365">
    <property type="entry name" value="LRR_SD22"/>
    <property type="match status" value="2"/>
</dbReference>
<feature type="domain" description="Disease resistance R13L4/SHOC-2-like LRR" evidence="4">
    <location>
        <begin position="80"/>
        <end position="200"/>
    </location>
</feature>
<keyword evidence="2" id="KW-0677">Repeat</keyword>
<evidence type="ECO:0000259" key="4">
    <source>
        <dbReference type="Pfam" id="PF23598"/>
    </source>
</evidence>
<evidence type="ECO:0000313" key="5">
    <source>
        <dbReference type="EMBL" id="RDK87042.1"/>
    </source>
</evidence>
<dbReference type="FunFam" id="3.80.10.10:FF:000363">
    <property type="entry name" value="Leucine-rich repeat family protein"/>
    <property type="match status" value="1"/>
</dbReference>
<dbReference type="Pfam" id="PF23598">
    <property type="entry name" value="LRR_14"/>
    <property type="match status" value="1"/>
</dbReference>
<dbReference type="OrthoDB" id="8924492at2"/>
<organism evidence="5 6">
    <name type="scientific">Marinirhabdus gelatinilytica</name>
    <dbReference type="NCBI Taxonomy" id="1703343"/>
    <lineage>
        <taxon>Bacteria</taxon>
        <taxon>Pseudomonadati</taxon>
        <taxon>Bacteroidota</taxon>
        <taxon>Flavobacteriia</taxon>
        <taxon>Flavobacteriales</taxon>
        <taxon>Flavobacteriaceae</taxon>
    </lineage>
</organism>
<evidence type="ECO:0000256" key="3">
    <source>
        <dbReference type="SAM" id="SignalP"/>
    </source>
</evidence>
<keyword evidence="6" id="KW-1185">Reference proteome</keyword>
<dbReference type="Gene3D" id="3.80.10.10">
    <property type="entry name" value="Ribonuclease Inhibitor"/>
    <property type="match status" value="1"/>
</dbReference>
<gene>
    <name evidence="5" type="ORF">C8D94_102221</name>
</gene>
<dbReference type="PANTHER" id="PTHR48060:SF21">
    <property type="entry name" value="L DOMAIN-LIKE PROTEIN"/>
    <property type="match status" value="1"/>
</dbReference>
<dbReference type="RefSeq" id="WP_115123248.1">
    <property type="nucleotide sequence ID" value="NZ_QRAO01000002.1"/>
</dbReference>
<comment type="caution">
    <text evidence="5">The sequence shown here is derived from an EMBL/GenBank/DDBJ whole genome shotgun (WGS) entry which is preliminary data.</text>
</comment>
<sequence length="235" mass="25537">MKSTLITSFFLFFTVIATANVSEAEKEALLDLYVATQGDQWIQSWDLNTPVTNWQGITVENDRVTGISLLFNNLNGELPASIGNLTHLRTLELSFNKIEGNLPTTIGNLKNLQTLALNGNALVGEIPSSVGNLTNLKQLHLSSNQLSGNVPSEINNLTALEVFNVFDNQLVGALPVQLANNSNLKELMIAENKFTNTEIFSMVLMSNSGTLDLQKSSIVPSAKTVIAIETSEDDN</sequence>
<dbReference type="PANTHER" id="PTHR48060">
    <property type="entry name" value="DNA DAMAGE-REPAIR/TOLERATION PROTEIN DRT100"/>
    <property type="match status" value="1"/>
</dbReference>
<accession>A0A370QF93</accession>
<dbReference type="GO" id="GO:0030313">
    <property type="term" value="C:cell envelope"/>
    <property type="evidence" value="ECO:0007669"/>
    <property type="project" value="UniProtKB-SubCell"/>
</dbReference>
<evidence type="ECO:0000256" key="2">
    <source>
        <dbReference type="ARBA" id="ARBA00022737"/>
    </source>
</evidence>
<evidence type="ECO:0000313" key="6">
    <source>
        <dbReference type="Proteomes" id="UP000255317"/>
    </source>
</evidence>
<evidence type="ECO:0000256" key="1">
    <source>
        <dbReference type="ARBA" id="ARBA00022729"/>
    </source>
</evidence>
<dbReference type="EMBL" id="QRAO01000002">
    <property type="protein sequence ID" value="RDK87042.1"/>
    <property type="molecule type" value="Genomic_DNA"/>
</dbReference>
<keyword evidence="1 3" id="KW-0732">Signal</keyword>
<dbReference type="InterPro" id="IPR053211">
    <property type="entry name" value="DNA_repair-toleration"/>
</dbReference>
<dbReference type="AlphaFoldDB" id="A0A370QF93"/>
<feature type="chain" id="PRO_5016571079" description="Disease resistance R13L4/SHOC-2-like LRR domain-containing protein" evidence="3">
    <location>
        <begin position="20"/>
        <end position="235"/>
    </location>
</feature>
<dbReference type="InterPro" id="IPR055414">
    <property type="entry name" value="LRR_R13L4/SHOC2-like"/>
</dbReference>
<name>A0A370QF93_9FLAO</name>
<dbReference type="SUPFAM" id="SSF52058">
    <property type="entry name" value="L domain-like"/>
    <property type="match status" value="1"/>
</dbReference>
<protein>
    <recommendedName>
        <fullName evidence="4">Disease resistance R13L4/SHOC-2-like LRR domain-containing protein</fullName>
    </recommendedName>
</protein>
<reference evidence="5 6" key="1">
    <citation type="submission" date="2018-07" db="EMBL/GenBank/DDBJ databases">
        <title>Genomic Encyclopedia of Type Strains, Phase IV (KMG-IV): sequencing the most valuable type-strain genomes for metagenomic binning, comparative biology and taxonomic classification.</title>
        <authorList>
            <person name="Goeker M."/>
        </authorList>
    </citation>
    <scope>NUCLEOTIDE SEQUENCE [LARGE SCALE GENOMIC DNA]</scope>
    <source>
        <strain evidence="5 6">DSM 101478</strain>
    </source>
</reference>
<dbReference type="Proteomes" id="UP000255317">
    <property type="component" value="Unassembled WGS sequence"/>
</dbReference>
<proteinExistence type="predicted"/>